<dbReference type="Gene3D" id="1.10.260.40">
    <property type="entry name" value="lambda repressor-like DNA-binding domains"/>
    <property type="match status" value="1"/>
</dbReference>
<evidence type="ECO:0000256" key="1">
    <source>
        <dbReference type="ARBA" id="ARBA00004141"/>
    </source>
</evidence>
<dbReference type="SUPFAM" id="SSF47413">
    <property type="entry name" value="lambda repressor-like DNA-binding domains"/>
    <property type="match status" value="1"/>
</dbReference>
<organism evidence="7 8">
    <name type="scientific">Paradesertivirga mongoliensis</name>
    <dbReference type="NCBI Taxonomy" id="2100740"/>
    <lineage>
        <taxon>Bacteria</taxon>
        <taxon>Pseudomonadati</taxon>
        <taxon>Bacteroidota</taxon>
        <taxon>Sphingobacteriia</taxon>
        <taxon>Sphingobacteriales</taxon>
        <taxon>Sphingobacteriaceae</taxon>
        <taxon>Paradesertivirga</taxon>
    </lineage>
</organism>
<keyword evidence="3 5" id="KW-1133">Transmembrane helix</keyword>
<feature type="transmembrane region" description="Helical" evidence="5">
    <location>
        <begin position="143"/>
        <end position="162"/>
    </location>
</feature>
<dbReference type="InterPro" id="IPR019109">
    <property type="entry name" value="MamF_MmsF"/>
</dbReference>
<gene>
    <name evidence="7" type="ORF">ACFSJU_03925</name>
</gene>
<dbReference type="SMART" id="SM00530">
    <property type="entry name" value="HTH_XRE"/>
    <property type="match status" value="1"/>
</dbReference>
<evidence type="ECO:0000313" key="7">
    <source>
        <dbReference type="EMBL" id="MFD2161526.1"/>
    </source>
</evidence>
<evidence type="ECO:0000256" key="4">
    <source>
        <dbReference type="ARBA" id="ARBA00023136"/>
    </source>
</evidence>
<dbReference type="RefSeq" id="WP_255899117.1">
    <property type="nucleotide sequence ID" value="NZ_JAFMZO010000001.1"/>
</dbReference>
<dbReference type="CDD" id="cd00093">
    <property type="entry name" value="HTH_XRE"/>
    <property type="match status" value="1"/>
</dbReference>
<name>A0ABW4ZI96_9SPHI</name>
<keyword evidence="4 5" id="KW-0472">Membrane</keyword>
<dbReference type="EMBL" id="JBHUHZ010000001">
    <property type="protein sequence ID" value="MFD2161526.1"/>
    <property type="molecule type" value="Genomic_DNA"/>
</dbReference>
<reference evidence="8" key="1">
    <citation type="journal article" date="2019" name="Int. J. Syst. Evol. Microbiol.">
        <title>The Global Catalogue of Microorganisms (GCM) 10K type strain sequencing project: providing services to taxonomists for standard genome sequencing and annotation.</title>
        <authorList>
            <consortium name="The Broad Institute Genomics Platform"/>
            <consortium name="The Broad Institute Genome Sequencing Center for Infectious Disease"/>
            <person name="Wu L."/>
            <person name="Ma J."/>
        </authorList>
    </citation>
    <scope>NUCLEOTIDE SEQUENCE [LARGE SCALE GENOMIC DNA]</scope>
    <source>
        <strain evidence="8">KCTC 42217</strain>
    </source>
</reference>
<evidence type="ECO:0000256" key="5">
    <source>
        <dbReference type="SAM" id="Phobius"/>
    </source>
</evidence>
<protein>
    <submittedName>
        <fullName evidence="7">Helix-turn-helix domain-containing protein</fullName>
    </submittedName>
</protein>
<dbReference type="Pfam" id="PF01381">
    <property type="entry name" value="HTH_3"/>
    <property type="match status" value="1"/>
</dbReference>
<dbReference type="InterPro" id="IPR010982">
    <property type="entry name" value="Lambda_DNA-bd_dom_sf"/>
</dbReference>
<evidence type="ECO:0000259" key="6">
    <source>
        <dbReference type="PROSITE" id="PS50943"/>
    </source>
</evidence>
<feature type="domain" description="HTH cro/C1-type" evidence="6">
    <location>
        <begin position="4"/>
        <end position="57"/>
    </location>
</feature>
<dbReference type="InterPro" id="IPR001387">
    <property type="entry name" value="Cro/C1-type_HTH"/>
</dbReference>
<evidence type="ECO:0000256" key="2">
    <source>
        <dbReference type="ARBA" id="ARBA00022692"/>
    </source>
</evidence>
<keyword evidence="2 5" id="KW-0812">Transmembrane</keyword>
<dbReference type="Proteomes" id="UP001597387">
    <property type="component" value="Unassembled WGS sequence"/>
</dbReference>
<evidence type="ECO:0000256" key="3">
    <source>
        <dbReference type="ARBA" id="ARBA00022989"/>
    </source>
</evidence>
<keyword evidence="8" id="KW-1185">Reference proteome</keyword>
<proteinExistence type="predicted"/>
<feature type="transmembrane region" description="Helical" evidence="5">
    <location>
        <begin position="110"/>
        <end position="131"/>
    </location>
</feature>
<dbReference type="PROSITE" id="PS50943">
    <property type="entry name" value="HTH_CROC1"/>
    <property type="match status" value="1"/>
</dbReference>
<accession>A0ABW4ZI96</accession>
<sequence length="179" mass="20235">MSKLLAIRQKQNLTQEELFEKTGISVRTIQRIEAGTTPKGYTLKALAKGLGVSEDDLVEKEEVASPDETKWLKLINLSALPCMFLPPLNIVAPLLIMLMKKQFTPVTRKVVTIQIVWTLIALILISTVMMLNDWFGIRSKYMMLIPVVWLLVNSLVILRNAAEIDKNNRLRISTGFSLI</sequence>
<evidence type="ECO:0000313" key="8">
    <source>
        <dbReference type="Proteomes" id="UP001597387"/>
    </source>
</evidence>
<dbReference type="Pfam" id="PF09685">
    <property type="entry name" value="MamF_MmsF"/>
    <property type="match status" value="1"/>
</dbReference>
<comment type="subcellular location">
    <subcellularLocation>
        <location evidence="1">Membrane</location>
        <topology evidence="1">Multi-pass membrane protein</topology>
    </subcellularLocation>
</comment>
<comment type="caution">
    <text evidence="7">The sequence shown here is derived from an EMBL/GenBank/DDBJ whole genome shotgun (WGS) entry which is preliminary data.</text>
</comment>